<gene>
    <name evidence="3" type="ORF">H0A76_04385</name>
</gene>
<evidence type="ECO:0000313" key="4">
    <source>
        <dbReference type="Proteomes" id="UP000568751"/>
    </source>
</evidence>
<reference evidence="3 4" key="1">
    <citation type="submission" date="2020-05" db="EMBL/GenBank/DDBJ databases">
        <title>Horizontal transmission and recombination maintain forever young bacterial symbiont genomes.</title>
        <authorList>
            <person name="Russell S.L."/>
            <person name="Pepper-Tunick E."/>
            <person name="Svedberg J."/>
            <person name="Byrne A."/>
            <person name="Ruelas Castillo J."/>
            <person name="Vollmers C."/>
            <person name="Beinart R.A."/>
            <person name="Corbett-Detig R."/>
        </authorList>
    </citation>
    <scope>NUCLEOTIDE SEQUENCE [LARGE SCALE GENOMIC DNA]</scope>
    <source>
        <strain evidence="3">455</strain>
    </source>
</reference>
<dbReference type="Gene3D" id="2.60.40.3440">
    <property type="match status" value="1"/>
</dbReference>
<dbReference type="Pfam" id="PF17892">
    <property type="entry name" value="Cadherin_5"/>
    <property type="match status" value="1"/>
</dbReference>
<evidence type="ECO:0000313" key="3">
    <source>
        <dbReference type="EMBL" id="NYT27187.1"/>
    </source>
</evidence>
<proteinExistence type="predicted"/>
<protein>
    <submittedName>
        <fullName evidence="3">Cadherin-like domain-containing protein</fullName>
    </submittedName>
</protein>
<name>A0A853F183_9GAMM</name>
<evidence type="ECO:0000256" key="1">
    <source>
        <dbReference type="SAM" id="Phobius"/>
    </source>
</evidence>
<keyword evidence="1" id="KW-1133">Transmembrane helix</keyword>
<dbReference type="AlphaFoldDB" id="A0A853F183"/>
<evidence type="ECO:0000259" key="2">
    <source>
        <dbReference type="Pfam" id="PF17892"/>
    </source>
</evidence>
<comment type="caution">
    <text evidence="3">The sequence shown here is derived from an EMBL/GenBank/DDBJ whole genome shotgun (WGS) entry which is preliminary data.</text>
</comment>
<dbReference type="Proteomes" id="UP000568751">
    <property type="component" value="Unassembled WGS sequence"/>
</dbReference>
<keyword evidence="1" id="KW-0472">Membrane</keyword>
<feature type="domain" description="Cadherin-like" evidence="2">
    <location>
        <begin position="2"/>
        <end position="40"/>
    </location>
</feature>
<dbReference type="EMBL" id="JACCHT010000001">
    <property type="protein sequence ID" value="NYT27187.1"/>
    <property type="molecule type" value="Genomic_DNA"/>
</dbReference>
<feature type="transmembrane region" description="Helical" evidence="1">
    <location>
        <begin position="32"/>
        <end position="53"/>
    </location>
</feature>
<organism evidence="3 4">
    <name type="scientific">Candidatus Thiodubiliella endoseptemdiera</name>
    <dbReference type="NCBI Taxonomy" id="2738886"/>
    <lineage>
        <taxon>Bacteria</taxon>
        <taxon>Pseudomonadati</taxon>
        <taxon>Pseudomonadota</taxon>
        <taxon>Gammaproteobacteria</taxon>
        <taxon>Candidatus Pseudothioglobaceae</taxon>
        <taxon>Candidatus Thiodubiliella</taxon>
    </lineage>
</organism>
<sequence>MIDNQDGTWTLTPNADFNGQLQLSYEISDGTATITSAVDVVVLCLMSLLPFFADNKANRKNKPF</sequence>
<dbReference type="InterPro" id="IPR041690">
    <property type="entry name" value="Cadherin_5"/>
</dbReference>
<accession>A0A853F183</accession>
<keyword evidence="1" id="KW-0812">Transmembrane</keyword>